<name>A0ABY7DL16_MYAAR</name>
<evidence type="ECO:0000313" key="2">
    <source>
        <dbReference type="EMBL" id="WAQ97189.1"/>
    </source>
</evidence>
<reference evidence="2" key="1">
    <citation type="submission" date="2022-11" db="EMBL/GenBank/DDBJ databases">
        <title>Centuries of genome instability and evolution in soft-shell clam transmissible cancer (bioRxiv).</title>
        <authorList>
            <person name="Hart S.F.M."/>
            <person name="Yonemitsu M.A."/>
            <person name="Giersch R.M."/>
            <person name="Beal B.F."/>
            <person name="Arriagada G."/>
            <person name="Davis B.W."/>
            <person name="Ostrander E.A."/>
            <person name="Goff S.P."/>
            <person name="Metzger M.J."/>
        </authorList>
    </citation>
    <scope>NUCLEOTIDE SEQUENCE</scope>
    <source>
        <strain evidence="2">MELC-2E11</strain>
        <tissue evidence="2">Siphon/mantle</tissue>
    </source>
</reference>
<evidence type="ECO:0000256" key="1">
    <source>
        <dbReference type="SAM" id="Phobius"/>
    </source>
</evidence>
<feature type="transmembrane region" description="Helical" evidence="1">
    <location>
        <begin position="64"/>
        <end position="83"/>
    </location>
</feature>
<organism evidence="2 3">
    <name type="scientific">Mya arenaria</name>
    <name type="common">Soft-shell clam</name>
    <dbReference type="NCBI Taxonomy" id="6604"/>
    <lineage>
        <taxon>Eukaryota</taxon>
        <taxon>Metazoa</taxon>
        <taxon>Spiralia</taxon>
        <taxon>Lophotrochozoa</taxon>
        <taxon>Mollusca</taxon>
        <taxon>Bivalvia</taxon>
        <taxon>Autobranchia</taxon>
        <taxon>Heteroconchia</taxon>
        <taxon>Euheterodonta</taxon>
        <taxon>Imparidentia</taxon>
        <taxon>Neoheterodontei</taxon>
        <taxon>Myida</taxon>
        <taxon>Myoidea</taxon>
        <taxon>Myidae</taxon>
        <taxon>Mya</taxon>
    </lineage>
</organism>
<dbReference type="Pfam" id="PF09772">
    <property type="entry name" value="Tmem26"/>
    <property type="match status" value="1"/>
</dbReference>
<evidence type="ECO:0000313" key="3">
    <source>
        <dbReference type="Proteomes" id="UP001164746"/>
    </source>
</evidence>
<feature type="transmembrane region" description="Helical" evidence="1">
    <location>
        <begin position="250"/>
        <end position="269"/>
    </location>
</feature>
<dbReference type="PANTHER" id="PTHR22168">
    <property type="entry name" value="TMEM26 PROTEIN"/>
    <property type="match status" value="1"/>
</dbReference>
<feature type="transmembrane region" description="Helical" evidence="1">
    <location>
        <begin position="33"/>
        <end position="52"/>
    </location>
</feature>
<feature type="transmembrane region" description="Helical" evidence="1">
    <location>
        <begin position="318"/>
        <end position="345"/>
    </location>
</feature>
<dbReference type="InterPro" id="IPR019169">
    <property type="entry name" value="Transmembrane_26"/>
</dbReference>
<keyword evidence="1" id="KW-0812">Transmembrane</keyword>
<dbReference type="PANTHER" id="PTHR22168:SF3">
    <property type="entry name" value="TRANSMEMBRANE PROTEIN 26"/>
    <property type="match status" value="1"/>
</dbReference>
<dbReference type="Proteomes" id="UP001164746">
    <property type="component" value="Chromosome 2"/>
</dbReference>
<keyword evidence="1" id="KW-0472">Membrane</keyword>
<protein>
    <submittedName>
        <fullName evidence="2">TMM26-like protein</fullName>
    </submittedName>
</protein>
<feature type="transmembrane region" description="Helical" evidence="1">
    <location>
        <begin position="95"/>
        <end position="114"/>
    </location>
</feature>
<accession>A0ABY7DL16</accession>
<proteinExistence type="predicted"/>
<keyword evidence="1" id="KW-1133">Transmembrane helix</keyword>
<dbReference type="EMBL" id="CP111013">
    <property type="protein sequence ID" value="WAQ97189.1"/>
    <property type="molecule type" value="Genomic_DNA"/>
</dbReference>
<gene>
    <name evidence="2" type="ORF">MAR_029879</name>
</gene>
<feature type="transmembrane region" description="Helical" evidence="1">
    <location>
        <begin position="290"/>
        <end position="306"/>
    </location>
</feature>
<keyword evidence="3" id="KW-1185">Reference proteome</keyword>
<sequence length="413" mass="46717">MLRLRVMDGRLRLFDTGNSKAPSTEKTESRGPLAAALFVRAVFILHNLLSVWRVVVTKKDDRYWALVAANIFTLVEAFLVVKWRRGIEWKWCPCFLAYLVSTFPAIWLLQLTQYQNAVIGPSNNGTNVTAGYQALADPQNATTDVYMNYSYNENVTSTTAIIATELVSNTTSSILDRLEGLLQLGEQTWIVVIQESLVYLIIFGRWMLPRAHTSRADLSDLLLEYLAIASDTMELYALYDEDAVQADLGITYAILALWSISFLQFVPILKNKSKFKHLQSKRTKRIQEACGDYFAEVFVTCMSVMLQDGPFLCLRLYIMLYLNLVTYSLVFFIIKNIVTIILLLYRLSILCLKLPCCYGSDGDVEAVEAVDFSRAIHMQHDTGIRIATPNGLAHRTFGSLPERSYMNGTGIFP</sequence>